<protein>
    <submittedName>
        <fullName evidence="1">Uncharacterized protein</fullName>
    </submittedName>
</protein>
<dbReference type="EMBL" id="WWBZ02000001">
    <property type="protein sequence ID" value="KAF4313672.1"/>
    <property type="molecule type" value="Genomic_DNA"/>
</dbReference>
<evidence type="ECO:0000313" key="1">
    <source>
        <dbReference type="EMBL" id="KAF4313672.1"/>
    </source>
</evidence>
<gene>
    <name evidence="1" type="ORF">GTA08_BOTSDO01444</name>
</gene>
<comment type="caution">
    <text evidence="1">The sequence shown here is derived from an EMBL/GenBank/DDBJ whole genome shotgun (WGS) entry which is preliminary data.</text>
</comment>
<accession>A0A8H4J8G4</accession>
<organism evidence="1 2">
    <name type="scientific">Botryosphaeria dothidea</name>
    <dbReference type="NCBI Taxonomy" id="55169"/>
    <lineage>
        <taxon>Eukaryota</taxon>
        <taxon>Fungi</taxon>
        <taxon>Dikarya</taxon>
        <taxon>Ascomycota</taxon>
        <taxon>Pezizomycotina</taxon>
        <taxon>Dothideomycetes</taxon>
        <taxon>Dothideomycetes incertae sedis</taxon>
        <taxon>Botryosphaeriales</taxon>
        <taxon>Botryosphaeriaceae</taxon>
        <taxon>Botryosphaeria</taxon>
    </lineage>
</organism>
<dbReference type="Proteomes" id="UP000572817">
    <property type="component" value="Unassembled WGS sequence"/>
</dbReference>
<keyword evidence="2" id="KW-1185">Reference proteome</keyword>
<dbReference type="AlphaFoldDB" id="A0A8H4J8G4"/>
<reference evidence="1" key="1">
    <citation type="submission" date="2020-04" db="EMBL/GenBank/DDBJ databases">
        <title>Genome Assembly and Annotation of Botryosphaeria dothidea sdau 11-99, a Latent Pathogen of Apple Fruit Ring Rot in China.</title>
        <authorList>
            <person name="Yu C."/>
            <person name="Diao Y."/>
            <person name="Lu Q."/>
            <person name="Zhao J."/>
            <person name="Cui S."/>
            <person name="Peng C."/>
            <person name="He B."/>
            <person name="Liu H."/>
        </authorList>
    </citation>
    <scope>NUCLEOTIDE SEQUENCE [LARGE SCALE GENOMIC DNA]</scope>
    <source>
        <strain evidence="1">Sdau11-99</strain>
    </source>
</reference>
<name>A0A8H4J8G4_9PEZI</name>
<proteinExistence type="predicted"/>
<sequence>MNLVEETCQSLFKSKAYRVHDFVIHWCTEIESCIWAEVIFTTIGDGYTSHGGGFGHTWAGQNNSSAYGVSHHQWERAAAWTLKHTPVRQNLKLYLKQREEEARLADKLETTQAGLDDANREIVDLEQNIRERLEPWAQQRMQEMDEATDLINGLMDVWEDLE</sequence>
<evidence type="ECO:0000313" key="2">
    <source>
        <dbReference type="Proteomes" id="UP000572817"/>
    </source>
</evidence>